<evidence type="ECO:0000313" key="5">
    <source>
        <dbReference type="Proteomes" id="UP000254771"/>
    </source>
</evidence>
<keyword evidence="1" id="KW-0732">Signal</keyword>
<feature type="domain" description="Cytochrome c-552/4" evidence="3">
    <location>
        <begin position="137"/>
        <end position="170"/>
    </location>
</feature>
<dbReference type="Proteomes" id="UP000254771">
    <property type="component" value="Unassembled WGS sequence"/>
</dbReference>
<organism evidence="4 5">
    <name type="scientific">endosymbiont of Escarpia spicata</name>
    <dbReference type="NCBI Taxonomy" id="2200908"/>
    <lineage>
        <taxon>Bacteria</taxon>
        <taxon>Pseudomonadati</taxon>
        <taxon>Pseudomonadota</taxon>
        <taxon>Gammaproteobacteria</taxon>
        <taxon>sulfur-oxidizing symbionts</taxon>
    </lineage>
</organism>
<dbReference type="SUPFAM" id="SSF48695">
    <property type="entry name" value="Multiheme cytochromes"/>
    <property type="match status" value="1"/>
</dbReference>
<evidence type="ECO:0000256" key="1">
    <source>
        <dbReference type="ARBA" id="ARBA00022729"/>
    </source>
</evidence>
<name>A0A370DP42_9GAMM</name>
<dbReference type="Gene3D" id="1.10.1130.10">
    <property type="entry name" value="Flavocytochrome C3, Chain A"/>
    <property type="match status" value="2"/>
</dbReference>
<proteinExistence type="predicted"/>
<feature type="region of interest" description="Disordered" evidence="2">
    <location>
        <begin position="246"/>
        <end position="269"/>
    </location>
</feature>
<feature type="domain" description="Cytochrome c-552/4" evidence="3">
    <location>
        <begin position="277"/>
        <end position="344"/>
    </location>
</feature>
<protein>
    <submittedName>
        <fullName evidence="4">Cytochrome C</fullName>
    </submittedName>
</protein>
<evidence type="ECO:0000313" key="4">
    <source>
        <dbReference type="EMBL" id="RDH86690.1"/>
    </source>
</evidence>
<dbReference type="PANTHER" id="PTHR35038">
    <property type="entry name" value="DISSIMILATORY SULFITE REDUCTASE SIRA"/>
    <property type="match status" value="1"/>
</dbReference>
<gene>
    <name evidence="4" type="ORF">DIZ78_07235</name>
</gene>
<dbReference type="Pfam" id="PF13435">
    <property type="entry name" value="Cytochrome_C554"/>
    <property type="match status" value="2"/>
</dbReference>
<feature type="compositionally biased region" description="Polar residues" evidence="2">
    <location>
        <begin position="249"/>
        <end position="258"/>
    </location>
</feature>
<dbReference type="InterPro" id="IPR036280">
    <property type="entry name" value="Multihaem_cyt_sf"/>
</dbReference>
<dbReference type="PANTHER" id="PTHR35038:SF8">
    <property type="entry name" value="C-TYPE POLYHEME CYTOCHROME OMCC"/>
    <property type="match status" value="1"/>
</dbReference>
<evidence type="ECO:0000259" key="3">
    <source>
        <dbReference type="Pfam" id="PF13435"/>
    </source>
</evidence>
<dbReference type="AlphaFoldDB" id="A0A370DP42"/>
<dbReference type="EMBL" id="QFXE01000008">
    <property type="protein sequence ID" value="RDH86690.1"/>
    <property type="molecule type" value="Genomic_DNA"/>
</dbReference>
<sequence length="451" mass="50920">MFQVRKKIFLQLTLLVLLVLISAFAYMHYEVSEETYYVTSEKCQECHSDQYNSWRENTLHPYMFLPVSSPDAKILGDFNSGDPAVTFKKEDIEFVLGSKWEQVYARMIDGEYYPFPAKWYVMQKRWVPYKVNDWHDTPMSYKCNGCHATGFDPNTLEFAEFGIGCEACHGPGSRHVQHETTEHTKPCNICHEEESAEDEGEEEGDIIRSVSASVCGQCHNRGTTASGDVIKGTQFNFPTGFTPGDDLSKTTFDPSTPINDKKGKNWWGNGLSKNRHQEFSDWNKSRHSKALTNLLESHGDEESKRGPLTEECLQCHATDYRHASEGDKPDLKSARFGVTCVSCHEPHGHDKKQPGFGDGVTVCGNCHLMQMAQNEERHFPCPSEQVGCPSCHMPRMVKTGGFFSLRSHAFKVVKPISSTGNKMPNSCQNAGCHSDRTLDWAINAYDDFYGK</sequence>
<dbReference type="InterPro" id="IPR023155">
    <property type="entry name" value="Cyt_c-552/4"/>
</dbReference>
<evidence type="ECO:0000256" key="2">
    <source>
        <dbReference type="SAM" id="MobiDB-lite"/>
    </source>
</evidence>
<keyword evidence="5" id="KW-1185">Reference proteome</keyword>
<dbReference type="InterPro" id="IPR051829">
    <property type="entry name" value="Multiheme_Cytochr_ET"/>
</dbReference>
<reference evidence="4 5" key="1">
    <citation type="journal article" date="2018" name="ISME J.">
        <title>Endosymbiont genomes yield clues of tubeworm success.</title>
        <authorList>
            <person name="Li Y."/>
            <person name="Liles M.R."/>
            <person name="Halanych K.M."/>
        </authorList>
    </citation>
    <scope>NUCLEOTIDE SEQUENCE [LARGE SCALE GENOMIC DNA]</scope>
    <source>
        <strain evidence="4">A1462</strain>
    </source>
</reference>
<accession>A0A370DP42</accession>
<comment type="caution">
    <text evidence="4">The sequence shown here is derived from an EMBL/GenBank/DDBJ whole genome shotgun (WGS) entry which is preliminary data.</text>
</comment>